<name>A0A6J5MK78_9CAUD</name>
<keyword evidence="2" id="KW-1162">Viral penetration into host cytoplasm</keyword>
<keyword evidence="1" id="KW-0118">Viral capsid assembly</keyword>
<evidence type="ECO:0000256" key="3">
    <source>
        <dbReference type="ARBA" id="ARBA00023219"/>
    </source>
</evidence>
<reference evidence="4" key="1">
    <citation type="submission" date="2020-04" db="EMBL/GenBank/DDBJ databases">
        <authorList>
            <person name="Chiriac C."/>
            <person name="Salcher M."/>
            <person name="Ghai R."/>
            <person name="Kavagutti S V."/>
        </authorList>
    </citation>
    <scope>NUCLEOTIDE SEQUENCE</scope>
</reference>
<dbReference type="InterPro" id="IPR006944">
    <property type="entry name" value="Phage/GTA_portal"/>
</dbReference>
<dbReference type="EMBL" id="LR796492">
    <property type="protein sequence ID" value="CAB4147164.1"/>
    <property type="molecule type" value="Genomic_DNA"/>
</dbReference>
<organism evidence="4">
    <name type="scientific">uncultured Caudovirales phage</name>
    <dbReference type="NCBI Taxonomy" id="2100421"/>
    <lineage>
        <taxon>Viruses</taxon>
        <taxon>Duplodnaviria</taxon>
        <taxon>Heunggongvirae</taxon>
        <taxon>Uroviricota</taxon>
        <taxon>Caudoviricetes</taxon>
        <taxon>Peduoviridae</taxon>
        <taxon>Maltschvirus</taxon>
        <taxon>Maltschvirus maltsch</taxon>
    </lineage>
</organism>
<keyword evidence="3" id="KW-0231">Viral genome packaging</keyword>
<gene>
    <name evidence="4" type="ORF">UFOVP519_14</name>
</gene>
<accession>A0A6J5MK78</accession>
<dbReference type="InterPro" id="IPR006427">
    <property type="entry name" value="Portal_HK97"/>
</dbReference>
<keyword evidence="2" id="KW-1160">Virus entry into host cell</keyword>
<protein>
    <submittedName>
        <fullName evidence="4">COG4695 Phage-related protein</fullName>
    </submittedName>
</protein>
<evidence type="ECO:0000256" key="2">
    <source>
        <dbReference type="ARBA" id="ARBA00023009"/>
    </source>
</evidence>
<evidence type="ECO:0000256" key="1">
    <source>
        <dbReference type="ARBA" id="ARBA00022950"/>
    </source>
</evidence>
<proteinExistence type="predicted"/>
<dbReference type="Pfam" id="PF04860">
    <property type="entry name" value="Phage_portal"/>
    <property type="match status" value="1"/>
</dbReference>
<dbReference type="Gene3D" id="1.20.1270.210">
    <property type="match status" value="1"/>
</dbReference>
<dbReference type="NCBIfam" id="TIGR01537">
    <property type="entry name" value="portal_HK97"/>
    <property type="match status" value="1"/>
</dbReference>
<sequence>MSLFRGERRALPTNIDVNQITARPAYANWSGEVVNESTALTSTAVLGCVTLLADSVASMPIEIGKRVNDRWTRIDNPPVFNRPNAEQSMFDFIHQTIATLALYGTAFIWCPRKGLYPAEMRNIHPDRVSIEIDPVDKMTRRYKIGRDYFSTDDIQMIVWMQMPNSLRGCSPMDSLRNLIGTDIAISRFLSAFYGDGATPSSVLETDQQLTEQQAQVLRDTWVDTHYKQRRPAVLTGGLKWRPIQTSATDMDTINHREQIVREIARAYRVPSHLLGAVGGNNETYQNVESAGITFVRHTLLPWMRRLEDTFNELLPAGQQCHFNADEFLRADLSTRVRASIGQIQAGMLTPNEARNIENREPYEGGDRFVLNLPGAPMAGTPDLPFLGTDADK</sequence>
<keyword evidence="1" id="KW-1188">Viral release from host cell</keyword>
<evidence type="ECO:0000313" key="4">
    <source>
        <dbReference type="EMBL" id="CAB4147164.1"/>
    </source>
</evidence>
<keyword evidence="2" id="KW-1171">Viral genome ejection through host cell envelope</keyword>